<evidence type="ECO:0000313" key="3">
    <source>
        <dbReference type="Proteomes" id="UP000069773"/>
    </source>
</evidence>
<accession>A0AAW5SI31</accession>
<protein>
    <recommendedName>
        <fullName evidence="5">IrrE N-terminal-like domain-containing protein</fullName>
    </recommendedName>
</protein>
<organism evidence="2 4">
    <name type="scientific">Mycolicibacterium novocastrense</name>
    <name type="common">Mycobacterium novocastrense</name>
    <dbReference type="NCBI Taxonomy" id="59813"/>
    <lineage>
        <taxon>Bacteria</taxon>
        <taxon>Bacillati</taxon>
        <taxon>Actinomycetota</taxon>
        <taxon>Actinomycetes</taxon>
        <taxon>Mycobacteriales</taxon>
        <taxon>Mycobacteriaceae</taxon>
        <taxon>Mycolicibacterium</taxon>
    </lineage>
</organism>
<dbReference type="Proteomes" id="UP001207528">
    <property type="component" value="Unassembled WGS sequence"/>
</dbReference>
<reference evidence="2" key="2">
    <citation type="submission" date="2020-07" db="EMBL/GenBank/DDBJ databases">
        <authorList>
            <person name="Pettersson B.M.F."/>
            <person name="Behra P.R.K."/>
            <person name="Ramesh M."/>
            <person name="Das S."/>
            <person name="Dasgupta S."/>
            <person name="Kirsebom L.A."/>
        </authorList>
    </citation>
    <scope>NUCLEOTIDE SEQUENCE</scope>
    <source>
        <strain evidence="2">DSM 44203</strain>
    </source>
</reference>
<dbReference type="Proteomes" id="UP000069773">
    <property type="component" value="Unassembled WGS sequence"/>
</dbReference>
<reference evidence="2" key="3">
    <citation type="journal article" date="2022" name="BMC Genomics">
        <title>Comparative genome analysis of mycobacteria focusing on tRNA and non-coding RNA.</title>
        <authorList>
            <person name="Behra P.R.K."/>
            <person name="Pettersson B.M.F."/>
            <person name="Ramesh M."/>
            <person name="Das S."/>
            <person name="Dasgupta S."/>
            <person name="Kirsebom L.A."/>
        </authorList>
    </citation>
    <scope>NUCLEOTIDE SEQUENCE</scope>
    <source>
        <strain evidence="2">DSM 44203</strain>
    </source>
</reference>
<comment type="caution">
    <text evidence="2">The sequence shown here is derived from an EMBL/GenBank/DDBJ whole genome shotgun (WGS) entry which is preliminary data.</text>
</comment>
<keyword evidence="3" id="KW-1185">Reference proteome</keyword>
<proteinExistence type="predicted"/>
<dbReference type="EMBL" id="JACKTI010000020">
    <property type="protein sequence ID" value="MCV7022732.1"/>
    <property type="molecule type" value="Genomic_DNA"/>
</dbReference>
<evidence type="ECO:0000313" key="2">
    <source>
        <dbReference type="EMBL" id="MCV7022732.1"/>
    </source>
</evidence>
<evidence type="ECO:0000313" key="1">
    <source>
        <dbReference type="EMBL" id="GAT10304.1"/>
    </source>
</evidence>
<evidence type="ECO:0000313" key="4">
    <source>
        <dbReference type="Proteomes" id="UP001207528"/>
    </source>
</evidence>
<dbReference type="EMBL" id="BCTA01000038">
    <property type="protein sequence ID" value="GAT10304.1"/>
    <property type="molecule type" value="Genomic_DNA"/>
</dbReference>
<reference evidence="1 3" key="1">
    <citation type="journal article" date="2016" name="Genome Announc.">
        <title>Draft Genome Sequences of Five Rapidly Growing Mycobacterium Species, M. thermoresistibile, M. fortuitum subsp. acetamidolyticum, M. canariasense, M. brisbanense, and M. novocastrense.</title>
        <authorList>
            <person name="Katahira K."/>
            <person name="Ogura Y."/>
            <person name="Gotoh Y."/>
            <person name="Hayashi T."/>
        </authorList>
    </citation>
    <scope>NUCLEOTIDE SEQUENCE [LARGE SCALE GENOMIC DNA]</scope>
    <source>
        <strain evidence="1 3">JCM18114</strain>
    </source>
</reference>
<dbReference type="RefSeq" id="WP_067391532.1">
    <property type="nucleotide sequence ID" value="NZ_BCTA01000038.1"/>
</dbReference>
<dbReference type="AlphaFoldDB" id="A0AAW5SI31"/>
<gene>
    <name evidence="2" type="ORF">H7I77_05110</name>
    <name evidence="1" type="ORF">RMCN_3437</name>
</gene>
<evidence type="ECO:0008006" key="5">
    <source>
        <dbReference type="Google" id="ProtNLM"/>
    </source>
</evidence>
<sequence length="166" mass="18651">MAVSNEDMLAMARELPIPVPWDRDVFIANIAAQRGRPIHLIPTDTAALAGSPCGLWLTREHDDLILHEIGTSEYHIDQIVCHEIGHMMLGHGRNRAFGPDRDREQDLCRKVLPAIDPETVQAVLGRTDYASDQERDAEMFANILMIAAAEVSDQQSVMRGVFLRRR</sequence>
<name>A0AAW5SI31_MYCNV</name>